<organism evidence="1 2">
    <name type="scientific">Choristoneura fumiferana</name>
    <name type="common">Spruce budworm moth</name>
    <name type="synonym">Archips fumiferana</name>
    <dbReference type="NCBI Taxonomy" id="7141"/>
    <lineage>
        <taxon>Eukaryota</taxon>
        <taxon>Metazoa</taxon>
        <taxon>Ecdysozoa</taxon>
        <taxon>Arthropoda</taxon>
        <taxon>Hexapoda</taxon>
        <taxon>Insecta</taxon>
        <taxon>Pterygota</taxon>
        <taxon>Neoptera</taxon>
        <taxon>Endopterygota</taxon>
        <taxon>Lepidoptera</taxon>
        <taxon>Glossata</taxon>
        <taxon>Ditrysia</taxon>
        <taxon>Tortricoidea</taxon>
        <taxon>Tortricidae</taxon>
        <taxon>Tortricinae</taxon>
        <taxon>Choristoneura</taxon>
    </lineage>
</organism>
<evidence type="ECO:0000313" key="1">
    <source>
        <dbReference type="EMBL" id="KAI8433754.1"/>
    </source>
</evidence>
<protein>
    <submittedName>
        <fullName evidence="1">Uncharacterized protein</fullName>
    </submittedName>
</protein>
<keyword evidence="2" id="KW-1185">Reference proteome</keyword>
<evidence type="ECO:0000313" key="2">
    <source>
        <dbReference type="Proteomes" id="UP001064048"/>
    </source>
</evidence>
<proteinExistence type="predicted"/>
<dbReference type="EMBL" id="CM046129">
    <property type="protein sequence ID" value="KAI8433754.1"/>
    <property type="molecule type" value="Genomic_DNA"/>
</dbReference>
<gene>
    <name evidence="1" type="ORF">MSG28_015732</name>
</gene>
<name>A0ACC0KBE6_CHOFU</name>
<dbReference type="Proteomes" id="UP001064048">
    <property type="component" value="Chromosome 29"/>
</dbReference>
<sequence length="72" mass="8302">MTNHDQKVLDYWNAIWTENVDPSNQLRTNEKPVSGSVKAKVMPGSKLYDLVLALQKMSPRLLYIINDNKKNK</sequence>
<accession>A0ACC0KBE6</accession>
<comment type="caution">
    <text evidence="1">The sequence shown here is derived from an EMBL/GenBank/DDBJ whole genome shotgun (WGS) entry which is preliminary data.</text>
</comment>
<reference evidence="1 2" key="1">
    <citation type="journal article" date="2022" name="Genome Biol. Evol.">
        <title>The Spruce Budworm Genome: Reconstructing the Evolutionary History of Antifreeze Proteins.</title>
        <authorList>
            <person name="Beliveau C."/>
            <person name="Gagne P."/>
            <person name="Picq S."/>
            <person name="Vernygora O."/>
            <person name="Keeling C.I."/>
            <person name="Pinkney K."/>
            <person name="Doucet D."/>
            <person name="Wen F."/>
            <person name="Johnston J.S."/>
            <person name="Maaroufi H."/>
            <person name="Boyle B."/>
            <person name="Laroche J."/>
            <person name="Dewar K."/>
            <person name="Juretic N."/>
            <person name="Blackburn G."/>
            <person name="Nisole A."/>
            <person name="Brunet B."/>
            <person name="Brandao M."/>
            <person name="Lumley L."/>
            <person name="Duan J."/>
            <person name="Quan G."/>
            <person name="Lucarotti C.J."/>
            <person name="Roe A.D."/>
            <person name="Sperling F.A.H."/>
            <person name="Levesque R.C."/>
            <person name="Cusson M."/>
        </authorList>
    </citation>
    <scope>NUCLEOTIDE SEQUENCE [LARGE SCALE GENOMIC DNA]</scope>
    <source>
        <strain evidence="1">Glfc:IPQL:Cfum</strain>
    </source>
</reference>